<dbReference type="InterPro" id="IPR014710">
    <property type="entry name" value="RmlC-like_jellyroll"/>
</dbReference>
<evidence type="ECO:0000259" key="2">
    <source>
        <dbReference type="PROSITE" id="PS50943"/>
    </source>
</evidence>
<dbReference type="InterPro" id="IPR001387">
    <property type="entry name" value="Cro/C1-type_HTH"/>
</dbReference>
<dbReference type="InterPro" id="IPR010982">
    <property type="entry name" value="Lambda_DNA-bd_dom_sf"/>
</dbReference>
<keyword evidence="4" id="KW-1185">Reference proteome</keyword>
<dbReference type="InterPro" id="IPR011051">
    <property type="entry name" value="RmlC_Cupin_sf"/>
</dbReference>
<dbReference type="SUPFAM" id="SSF51182">
    <property type="entry name" value="RmlC-like cupins"/>
    <property type="match status" value="1"/>
</dbReference>
<dbReference type="PANTHER" id="PTHR46797">
    <property type="entry name" value="HTH-TYPE TRANSCRIPTIONAL REGULATOR"/>
    <property type="match status" value="1"/>
</dbReference>
<organism evidence="3 4">
    <name type="scientific">Terrabacter carboxydivorans</name>
    <dbReference type="NCBI Taxonomy" id="619730"/>
    <lineage>
        <taxon>Bacteria</taxon>
        <taxon>Bacillati</taxon>
        <taxon>Actinomycetota</taxon>
        <taxon>Actinomycetes</taxon>
        <taxon>Micrococcales</taxon>
        <taxon>Intrasporangiaceae</taxon>
        <taxon>Terrabacter</taxon>
    </lineage>
</organism>
<dbReference type="SMART" id="SM00530">
    <property type="entry name" value="HTH_XRE"/>
    <property type="match status" value="1"/>
</dbReference>
<proteinExistence type="predicted"/>
<comment type="caution">
    <text evidence="3">The sequence shown here is derived from an EMBL/GenBank/DDBJ whole genome shotgun (WGS) entry which is preliminary data.</text>
</comment>
<feature type="domain" description="HTH cro/C1-type" evidence="2">
    <location>
        <begin position="16"/>
        <end position="70"/>
    </location>
</feature>
<evidence type="ECO:0000256" key="1">
    <source>
        <dbReference type="ARBA" id="ARBA00023125"/>
    </source>
</evidence>
<keyword evidence="1" id="KW-0238">DNA-binding</keyword>
<dbReference type="RefSeq" id="WP_344252324.1">
    <property type="nucleotide sequence ID" value="NZ_BAAARE010000001.1"/>
</dbReference>
<dbReference type="EMBL" id="BAAARE010000001">
    <property type="protein sequence ID" value="GAA2468920.1"/>
    <property type="molecule type" value="Genomic_DNA"/>
</dbReference>
<dbReference type="PANTHER" id="PTHR46797:SF2">
    <property type="entry name" value="TRANSCRIPTIONAL REGULATOR"/>
    <property type="match status" value="1"/>
</dbReference>
<dbReference type="CDD" id="cd00093">
    <property type="entry name" value="HTH_XRE"/>
    <property type="match status" value="1"/>
</dbReference>
<reference evidence="3 4" key="1">
    <citation type="journal article" date="2019" name="Int. J. Syst. Evol. Microbiol.">
        <title>The Global Catalogue of Microorganisms (GCM) 10K type strain sequencing project: providing services to taxonomists for standard genome sequencing and annotation.</title>
        <authorList>
            <consortium name="The Broad Institute Genomics Platform"/>
            <consortium name="The Broad Institute Genome Sequencing Center for Infectious Disease"/>
            <person name="Wu L."/>
            <person name="Ma J."/>
        </authorList>
    </citation>
    <scope>NUCLEOTIDE SEQUENCE [LARGE SCALE GENOMIC DNA]</scope>
    <source>
        <strain evidence="3 4">JCM 16259</strain>
    </source>
</reference>
<dbReference type="InterPro" id="IPR013096">
    <property type="entry name" value="Cupin_2"/>
</dbReference>
<dbReference type="SUPFAM" id="SSF47413">
    <property type="entry name" value="lambda repressor-like DNA-binding domains"/>
    <property type="match status" value="1"/>
</dbReference>
<dbReference type="Gene3D" id="1.10.260.40">
    <property type="entry name" value="lambda repressor-like DNA-binding domains"/>
    <property type="match status" value="1"/>
</dbReference>
<evidence type="ECO:0000313" key="3">
    <source>
        <dbReference type="EMBL" id="GAA2468920.1"/>
    </source>
</evidence>
<gene>
    <name evidence="3" type="ORF">GCM10009858_02790</name>
</gene>
<dbReference type="Gene3D" id="2.60.120.10">
    <property type="entry name" value="Jelly Rolls"/>
    <property type="match status" value="1"/>
</dbReference>
<dbReference type="CDD" id="cd02209">
    <property type="entry name" value="cupin_XRE_C"/>
    <property type="match status" value="1"/>
</dbReference>
<dbReference type="PROSITE" id="PS50943">
    <property type="entry name" value="HTH_CROC1"/>
    <property type="match status" value="1"/>
</dbReference>
<accession>A0ABN3KPL4</accession>
<evidence type="ECO:0000313" key="4">
    <source>
        <dbReference type="Proteomes" id="UP001500730"/>
    </source>
</evidence>
<sequence>MAEGRDFDLRALGDAVRRARVERGLTVESLGHASGVSTGSISQLERGQGNPAFLTLRRLAEALGLPVAHFVQGPPSAGMVVRADERKRLHLPDTDLVYELLTPSLQGKLEVLRTRIPPGWSNESKPFMHEGEECVHLLSGCLEVVIGTEQYELREGDSITYDASQPHWYRNGTEGTALILGAVTPPSF</sequence>
<dbReference type="InterPro" id="IPR050807">
    <property type="entry name" value="TransReg_Diox_bact_type"/>
</dbReference>
<name>A0ABN3KPL4_9MICO</name>
<dbReference type="Pfam" id="PF07883">
    <property type="entry name" value="Cupin_2"/>
    <property type="match status" value="1"/>
</dbReference>
<dbReference type="Pfam" id="PF01381">
    <property type="entry name" value="HTH_3"/>
    <property type="match status" value="1"/>
</dbReference>
<dbReference type="Proteomes" id="UP001500730">
    <property type="component" value="Unassembled WGS sequence"/>
</dbReference>
<protein>
    <submittedName>
        <fullName evidence="3">XRE family transcriptional regulator</fullName>
    </submittedName>
</protein>